<name>A0A4V3AA45_9PROT</name>
<proteinExistence type="predicted"/>
<evidence type="ECO:0000256" key="1">
    <source>
        <dbReference type="ARBA" id="ARBA00022729"/>
    </source>
</evidence>
<organism evidence="5 6">
    <name type="scientific">Dankookia rubra</name>
    <dbReference type="NCBI Taxonomy" id="1442381"/>
    <lineage>
        <taxon>Bacteria</taxon>
        <taxon>Pseudomonadati</taxon>
        <taxon>Pseudomonadota</taxon>
        <taxon>Alphaproteobacteria</taxon>
        <taxon>Acetobacterales</taxon>
        <taxon>Roseomonadaceae</taxon>
        <taxon>Dankookia</taxon>
    </lineage>
</organism>
<keyword evidence="6" id="KW-1185">Reference proteome</keyword>
<evidence type="ECO:0000259" key="4">
    <source>
        <dbReference type="Pfam" id="PF04355"/>
    </source>
</evidence>
<dbReference type="GO" id="GO:0051205">
    <property type="term" value="P:protein insertion into membrane"/>
    <property type="evidence" value="ECO:0007669"/>
    <property type="project" value="TreeGrafter"/>
</dbReference>
<evidence type="ECO:0000313" key="5">
    <source>
        <dbReference type="EMBL" id="TDH61695.1"/>
    </source>
</evidence>
<accession>A0A4V3AA45</accession>
<dbReference type="GO" id="GO:0030674">
    <property type="term" value="F:protein-macromolecule adaptor activity"/>
    <property type="evidence" value="ECO:0007669"/>
    <property type="project" value="TreeGrafter"/>
</dbReference>
<dbReference type="Proteomes" id="UP000295096">
    <property type="component" value="Unassembled WGS sequence"/>
</dbReference>
<dbReference type="EMBL" id="SMSJ01000018">
    <property type="protein sequence ID" value="TDH61695.1"/>
    <property type="molecule type" value="Genomic_DNA"/>
</dbReference>
<dbReference type="OrthoDB" id="7160681at2"/>
<dbReference type="InterPro" id="IPR007450">
    <property type="entry name" value="BamE_dom"/>
</dbReference>
<dbReference type="GO" id="GO:1990063">
    <property type="term" value="C:Bam protein complex"/>
    <property type="evidence" value="ECO:0007669"/>
    <property type="project" value="TreeGrafter"/>
</dbReference>
<evidence type="ECO:0000313" key="6">
    <source>
        <dbReference type="Proteomes" id="UP000295096"/>
    </source>
</evidence>
<dbReference type="InterPro" id="IPR037873">
    <property type="entry name" value="BamE-like"/>
</dbReference>
<gene>
    <name evidence="5" type="ORF">E2C06_15330</name>
</gene>
<dbReference type="InterPro" id="IPR026592">
    <property type="entry name" value="BamE"/>
</dbReference>
<comment type="caution">
    <text evidence="5">The sequence shown here is derived from an EMBL/GenBank/DDBJ whole genome shotgun (WGS) entry which is preliminary data.</text>
</comment>
<dbReference type="PANTHER" id="PTHR37482">
    <property type="entry name" value="OUTER MEMBRANE PROTEIN ASSEMBLY FACTOR BAME"/>
    <property type="match status" value="1"/>
</dbReference>
<dbReference type="Gene3D" id="3.30.1450.10">
    <property type="match status" value="1"/>
</dbReference>
<dbReference type="AlphaFoldDB" id="A0A4V3AA45"/>
<sequence>MDRPSRPVNAPPRSPRALRGAVLALAAVLAVPGCSFFQAPTIQRGNRITEEQLKEITPGVQTRQDVQAVLGSPTQTSTFGDNNWYYISSKTRQRPGRALSVTDQETVVVTFDARGTVQEIRRVGADQAQDVTMVSRETPTPGNDRTLLQALFGNVGRFGPGGGLPTGAAAAPGGGSGSGIAR</sequence>
<dbReference type="PANTHER" id="PTHR37482:SF1">
    <property type="entry name" value="OUTER MEMBRANE PROTEIN ASSEMBLY FACTOR BAME"/>
    <property type="match status" value="1"/>
</dbReference>
<dbReference type="GO" id="GO:0043165">
    <property type="term" value="P:Gram-negative-bacterium-type cell outer membrane assembly"/>
    <property type="evidence" value="ECO:0007669"/>
    <property type="project" value="TreeGrafter"/>
</dbReference>
<evidence type="ECO:0000256" key="2">
    <source>
        <dbReference type="ARBA" id="ARBA00023136"/>
    </source>
</evidence>
<feature type="domain" description="Outer membrane protein assembly factor BamE" evidence="4">
    <location>
        <begin position="45"/>
        <end position="119"/>
    </location>
</feature>
<dbReference type="Pfam" id="PF04355">
    <property type="entry name" value="BamE"/>
    <property type="match status" value="1"/>
</dbReference>
<keyword evidence="2" id="KW-0472">Membrane</keyword>
<keyword evidence="3" id="KW-0998">Cell outer membrane</keyword>
<reference evidence="5 6" key="1">
    <citation type="journal article" date="2016" name="J. Microbiol.">
        <title>Dankookia rubra gen. nov., sp. nov., an alphaproteobacterium isolated from sediment of a shallow stream.</title>
        <authorList>
            <person name="Kim W.H."/>
            <person name="Kim D.H."/>
            <person name="Kang K."/>
            <person name="Ahn T.Y."/>
        </authorList>
    </citation>
    <scope>NUCLEOTIDE SEQUENCE [LARGE SCALE GENOMIC DNA]</scope>
    <source>
        <strain evidence="5 6">JCM30602</strain>
    </source>
</reference>
<keyword evidence="1" id="KW-0732">Signal</keyword>
<evidence type="ECO:0000256" key="3">
    <source>
        <dbReference type="ARBA" id="ARBA00023237"/>
    </source>
</evidence>
<protein>
    <submittedName>
        <fullName evidence="5">Outer membrane protein assembly factor BamE</fullName>
    </submittedName>
</protein>
<dbReference type="RefSeq" id="WP_133289483.1">
    <property type="nucleotide sequence ID" value="NZ_SMSJ01000018.1"/>
</dbReference>